<proteinExistence type="predicted"/>
<name>A0AAE9SMU4_9VIBR</name>
<evidence type="ECO:0000256" key="1">
    <source>
        <dbReference type="SAM" id="SignalP"/>
    </source>
</evidence>
<dbReference type="AlphaFoldDB" id="A0AAE9SMU4"/>
<gene>
    <name evidence="2" type="ORF">HB761_12465</name>
</gene>
<feature type="chain" id="PRO_5042237838" evidence="1">
    <location>
        <begin position="25"/>
        <end position="497"/>
    </location>
</feature>
<keyword evidence="1" id="KW-0732">Signal</keyword>
<sequence>MKFKLSSLALALPCAILSSASSYASNTLPQWEGSQKVFSSVDKTVDPERLCQTFNTLTVQANKWLQDNNYPDSTVSQDLCTAVVVQTNYPSLYFYDIKDAASWDTFGYREYWLDEQVDVTEEAGLILLSEVVGKTKRARYMLYNLAGADLVQQFGQYDYTQNIGPNHDHYWDYYGLHFTQDPNVANSDGQIMPTFWWRSGSSMSNILSSTWHNSSFQAFMIDRSNKELYNDVRSEAISFLRATGQATTEEAIEQVLPHFYYQTCSKTGITDPRCIPGGAENGNFIKVPYMFPESDSNGQYSHGTSSTVGVSIEAGGEVSGDGPTAGFNIGVSQEFTEEFSREGQIMTLDRSDLSGNFGGAWIYKIDPIGMRGIKEAAAIEETGYMEDRFTNANTVIGQEAWKTIDLSNQIDWQETMTADNCRNGESREMWFMNTYDLARTALNIYDYESGFSSVIETHEGGYYGNPRPITAISRGSIIKVDTICEKGLRIAKPGLLR</sequence>
<accession>A0AAE9SMU4</accession>
<dbReference type="EMBL" id="CP050467">
    <property type="protein sequence ID" value="UTZ27487.1"/>
    <property type="molecule type" value="Genomic_DNA"/>
</dbReference>
<feature type="signal peptide" evidence="1">
    <location>
        <begin position="1"/>
        <end position="24"/>
    </location>
</feature>
<reference evidence="2" key="1">
    <citation type="submission" date="2020-03" db="EMBL/GenBank/DDBJ databases">
        <title>Five strains of Vibrio campbellii isolated from Mariana Trench.</title>
        <authorList>
            <person name="Liang J."/>
            <person name="Zhang X.-H."/>
        </authorList>
    </citation>
    <scope>NUCLEOTIDE SEQUENCE</scope>
    <source>
        <strain evidence="2">LJC014</strain>
    </source>
</reference>
<organism evidence="2 3">
    <name type="scientific">Vibrio campbellii</name>
    <dbReference type="NCBI Taxonomy" id="680"/>
    <lineage>
        <taxon>Bacteria</taxon>
        <taxon>Pseudomonadati</taxon>
        <taxon>Pseudomonadota</taxon>
        <taxon>Gammaproteobacteria</taxon>
        <taxon>Vibrionales</taxon>
        <taxon>Vibrionaceae</taxon>
        <taxon>Vibrio</taxon>
    </lineage>
</organism>
<evidence type="ECO:0000313" key="3">
    <source>
        <dbReference type="Proteomes" id="UP001058687"/>
    </source>
</evidence>
<dbReference type="Proteomes" id="UP001058687">
    <property type="component" value="Chromosome 1"/>
</dbReference>
<protein>
    <submittedName>
        <fullName evidence="2">Uncharacterized protein</fullName>
    </submittedName>
</protein>
<evidence type="ECO:0000313" key="2">
    <source>
        <dbReference type="EMBL" id="UTZ27487.1"/>
    </source>
</evidence>
<dbReference type="RefSeq" id="WP_005537180.1">
    <property type="nucleotide sequence ID" value="NZ_CP030788.1"/>
</dbReference>